<sequence>MQSESKTLFQSFVRRGFSDRDALFALMDYWADSNHSGRERQQERIALLEADIAKLTKAVADLKAKVAGVDGHTGQT</sequence>
<dbReference type="RefSeq" id="WP_210653497.1">
    <property type="nucleotide sequence ID" value="NZ_JAGKQQ010000001.1"/>
</dbReference>
<name>A0ABS5BNW6_9BACT</name>
<keyword evidence="3" id="KW-1185">Reference proteome</keyword>
<gene>
    <name evidence="2" type="ORF">J8F10_09010</name>
</gene>
<proteinExistence type="predicted"/>
<protein>
    <submittedName>
        <fullName evidence="2">Uncharacterized protein</fullName>
    </submittedName>
</protein>
<accession>A0ABS5BNW6</accession>
<organism evidence="2 3">
    <name type="scientific">Gemmata palustris</name>
    <dbReference type="NCBI Taxonomy" id="2822762"/>
    <lineage>
        <taxon>Bacteria</taxon>
        <taxon>Pseudomonadati</taxon>
        <taxon>Planctomycetota</taxon>
        <taxon>Planctomycetia</taxon>
        <taxon>Gemmatales</taxon>
        <taxon>Gemmataceae</taxon>
        <taxon>Gemmata</taxon>
    </lineage>
</organism>
<comment type="caution">
    <text evidence="2">The sequence shown here is derived from an EMBL/GenBank/DDBJ whole genome shotgun (WGS) entry which is preliminary data.</text>
</comment>
<keyword evidence="1" id="KW-0175">Coiled coil</keyword>
<evidence type="ECO:0000313" key="2">
    <source>
        <dbReference type="EMBL" id="MBP3955419.1"/>
    </source>
</evidence>
<evidence type="ECO:0000256" key="1">
    <source>
        <dbReference type="SAM" id="Coils"/>
    </source>
</evidence>
<feature type="coiled-coil region" evidence="1">
    <location>
        <begin position="38"/>
        <end position="65"/>
    </location>
</feature>
<dbReference type="EMBL" id="JAGKQQ010000001">
    <property type="protein sequence ID" value="MBP3955419.1"/>
    <property type="molecule type" value="Genomic_DNA"/>
</dbReference>
<reference evidence="2 3" key="1">
    <citation type="submission" date="2021-04" db="EMBL/GenBank/DDBJ databases">
        <authorList>
            <person name="Ivanova A."/>
        </authorList>
    </citation>
    <scope>NUCLEOTIDE SEQUENCE [LARGE SCALE GENOMIC DNA]</scope>
    <source>
        <strain evidence="2 3">G18</strain>
    </source>
</reference>
<dbReference type="Proteomes" id="UP000676565">
    <property type="component" value="Unassembled WGS sequence"/>
</dbReference>
<evidence type="ECO:0000313" key="3">
    <source>
        <dbReference type="Proteomes" id="UP000676565"/>
    </source>
</evidence>